<dbReference type="AlphaFoldDB" id="A0AAJ7U852"/>
<gene>
    <name evidence="4" type="primary">LOC116953863</name>
</gene>
<dbReference type="Proteomes" id="UP001318040">
    <property type="component" value="Chromosome 53"/>
</dbReference>
<dbReference type="InterPro" id="IPR052262">
    <property type="entry name" value="E2F-SERTA_domain_protein"/>
</dbReference>
<name>A0AAJ7U852_PETMA</name>
<dbReference type="Pfam" id="PF06031">
    <property type="entry name" value="SERTA"/>
    <property type="match status" value="1"/>
</dbReference>
<reference evidence="4" key="1">
    <citation type="submission" date="2025-08" db="UniProtKB">
        <authorList>
            <consortium name="RefSeq"/>
        </authorList>
    </citation>
    <scope>IDENTIFICATION</scope>
    <source>
        <tissue evidence="4">Sperm</tissue>
    </source>
</reference>
<dbReference type="RefSeq" id="XP_032830027.1">
    <property type="nucleotide sequence ID" value="XM_032974136.1"/>
</dbReference>
<dbReference type="PANTHER" id="PTHR16277:SF7">
    <property type="entry name" value="RE12330P"/>
    <property type="match status" value="1"/>
</dbReference>
<dbReference type="PANTHER" id="PTHR16277">
    <property type="entry name" value="CELL DIVISION CYCLE ASSOCIATED PROTEIN 4/SERTA DOMAIN-CONTAINING PROTEIN 2"/>
    <property type="match status" value="1"/>
</dbReference>
<dbReference type="InterPro" id="IPR009263">
    <property type="entry name" value="SERTA_dom"/>
</dbReference>
<evidence type="ECO:0000313" key="3">
    <source>
        <dbReference type="Proteomes" id="UP001318040"/>
    </source>
</evidence>
<keyword evidence="3" id="KW-1185">Reference proteome</keyword>
<feature type="domain" description="SERTA" evidence="2">
    <location>
        <begin position="129"/>
        <end position="177"/>
    </location>
</feature>
<organism evidence="3 4">
    <name type="scientific">Petromyzon marinus</name>
    <name type="common">Sea lamprey</name>
    <dbReference type="NCBI Taxonomy" id="7757"/>
    <lineage>
        <taxon>Eukaryota</taxon>
        <taxon>Metazoa</taxon>
        <taxon>Chordata</taxon>
        <taxon>Craniata</taxon>
        <taxon>Vertebrata</taxon>
        <taxon>Cyclostomata</taxon>
        <taxon>Hyperoartia</taxon>
        <taxon>Petromyzontiformes</taxon>
        <taxon>Petromyzontidae</taxon>
        <taxon>Petromyzon</taxon>
    </lineage>
</organism>
<evidence type="ECO:0000259" key="2">
    <source>
        <dbReference type="PROSITE" id="PS51053"/>
    </source>
</evidence>
<proteinExistence type="predicted"/>
<accession>A0AAJ7U852</accession>
<dbReference type="KEGG" id="pmrn:116953863"/>
<dbReference type="PROSITE" id="PS51053">
    <property type="entry name" value="SERTA"/>
    <property type="match status" value="1"/>
</dbReference>
<feature type="region of interest" description="Disordered" evidence="1">
    <location>
        <begin position="173"/>
        <end position="196"/>
    </location>
</feature>
<dbReference type="GeneID" id="116953863"/>
<evidence type="ECO:0000256" key="1">
    <source>
        <dbReference type="SAM" id="MobiDB-lite"/>
    </source>
</evidence>
<dbReference type="GO" id="GO:0005634">
    <property type="term" value="C:nucleus"/>
    <property type="evidence" value="ECO:0007669"/>
    <property type="project" value="TreeGrafter"/>
</dbReference>
<evidence type="ECO:0000313" key="4">
    <source>
        <dbReference type="RefSeq" id="XP_032830027.1"/>
    </source>
</evidence>
<sequence length="367" mass="38837">MLPPPSIAWRLNLQLWVRTDNWTHGQVDSALKWVPTAHAVCEHHRWGRQRWPGVGSGHTTARAACAIPRRCSPNSTCPAAFVGCTRGGATMLGRGVKRKAPRDDEDEVDDEEEASRWCGLHAGLQAPAHPVSRQAMLDLSLRKLHTPLRRRSEPCLRRALLIANTLRHVHDEGRRDAAAAAAAPPSHVSRTPDGDDEKLESLSAAIAAVLKDLEFVEDAAGQPCDAAVLVPPPSLQHQLQQHQQQQRQHQQQRMDALFGVAAVAAAGGGGGGTATGFLTELALEDIFWEPDAIVDVWGLARGAAAVAAAAAASPFSVAALDDGGGSRPFAGGAATAAAAVPSPLSPQPCRVDATDIGDLSLEVMVRS</sequence>
<protein>
    <submittedName>
        <fullName evidence="4">Uncharacterized protein LOC116953863 isoform X1</fullName>
    </submittedName>
</protein>